<accession>A0A0G0UYV3</accession>
<evidence type="ECO:0000313" key="1">
    <source>
        <dbReference type="EMBL" id="KKR93914.1"/>
    </source>
</evidence>
<organism evidence="1 2">
    <name type="scientific">Candidatus Roizmanbacteria bacterium GW2011_GWA1_41_13</name>
    <dbReference type="NCBI Taxonomy" id="1618474"/>
    <lineage>
        <taxon>Bacteria</taxon>
        <taxon>Candidatus Roizmaniibacteriota</taxon>
    </lineage>
</organism>
<reference evidence="1 2" key="1">
    <citation type="journal article" date="2015" name="Nature">
        <title>rRNA introns, odd ribosomes, and small enigmatic genomes across a large radiation of phyla.</title>
        <authorList>
            <person name="Brown C.T."/>
            <person name="Hug L.A."/>
            <person name="Thomas B.C."/>
            <person name="Sharon I."/>
            <person name="Castelle C.J."/>
            <person name="Singh A."/>
            <person name="Wilkins M.J."/>
            <person name="Williams K.H."/>
            <person name="Banfield J.F."/>
        </authorList>
    </citation>
    <scope>NUCLEOTIDE SEQUENCE [LARGE SCALE GENOMIC DNA]</scope>
</reference>
<protein>
    <submittedName>
        <fullName evidence="1">Uncharacterized protein</fullName>
    </submittedName>
</protein>
<dbReference type="EMBL" id="LCAN01000017">
    <property type="protein sequence ID" value="KKR93914.1"/>
    <property type="molecule type" value="Genomic_DNA"/>
</dbReference>
<proteinExistence type="predicted"/>
<gene>
    <name evidence="1" type="ORF">UU41_C0017G0007</name>
</gene>
<dbReference type="Proteomes" id="UP000034961">
    <property type="component" value="Unassembled WGS sequence"/>
</dbReference>
<comment type="caution">
    <text evidence="1">The sequence shown here is derived from an EMBL/GenBank/DDBJ whole genome shotgun (WGS) entry which is preliminary data.</text>
</comment>
<evidence type="ECO:0000313" key="2">
    <source>
        <dbReference type="Proteomes" id="UP000034961"/>
    </source>
</evidence>
<dbReference type="AlphaFoldDB" id="A0A0G0UYV3"/>
<sequence>MIENNTHIDIPSIVSLKVSRRALLLAGALKPLDYAQAQEHGGNEYSVSNLATAGAVTSHFFGELAGAALVTGGLTRQSTERLMLSETTRLGILALNDHEALSHDIRELGSNLYLIPIVIGVAESLSVARANSEVLTNGEHKTVRDIVSDLEEEDVSEDEDPLSRTLNRVAKNAAISAVVGGLSTYISAPIATDNQIPLADDLMEFYYQKQRATIGDSPVVSENQEMTMRREAFNRLKKAMTGILGYDRVLINTAANGDGAKLVGDPPWLAFYIQNLLNGEFARDPMMIVEAEAMGTVMSEVNSLMTNMVWLWTSGIVSHRDVNRMGGFIKDYAVNQIKAGNKILKAVTDGELRDVSFNGAEHVTKALSVKIETLQEMRGHLNGDESTEDTEQLRNEIDAQIGQIETALQSIPAVGFQIDLRSMWERKKEIWETILATDSHPLLGGTGIREIINDAAWIFNKATGKPHKRVYRDTHTSLDVLESSEHVHEGNLNEYLEVIRDEKDTERQERLARELRLGMKKQSIEELAGLLTAGIRGRHMEEIVEELANRFDAQAENGTNPADIAKETPVNSQAMFHRLLQVSPKQLRPALSVAAFEAGLHTATHEHHDHGDPQLLSHGGKDAFIGLTAQMMAIPGLVVTGLFALPKIVDLTSGENDTLDERLRSETKAAGKLISGTTAVGDNIVAKATGENILNGIYTNAYGEERYANMTLLRRAVRVAPALRAMLHGPLTKYGNMPTMFTQSYEGELTPEGKLVHGLKSISFKESLENPFAWLTTIGTSDLLYRYIESRLEPIGQGQLPEAEHAEIPQKKLLSRRKLFSLGRT</sequence>
<name>A0A0G0UYV3_9BACT</name>